<dbReference type="InterPro" id="IPR017972">
    <property type="entry name" value="Cyt_P450_CS"/>
</dbReference>
<dbReference type="PRINTS" id="PR00385">
    <property type="entry name" value="P450"/>
</dbReference>
<keyword evidence="6" id="KW-0256">Endoplasmic reticulum</keyword>
<dbReference type="GO" id="GO:0005789">
    <property type="term" value="C:endoplasmic reticulum membrane"/>
    <property type="evidence" value="ECO:0007669"/>
    <property type="project" value="UniProtKB-SubCell"/>
</dbReference>
<evidence type="ECO:0000256" key="8">
    <source>
        <dbReference type="ARBA" id="ARBA00023004"/>
    </source>
</evidence>
<evidence type="ECO:0000256" key="6">
    <source>
        <dbReference type="ARBA" id="ARBA00022848"/>
    </source>
</evidence>
<dbReference type="CDD" id="cd11055">
    <property type="entry name" value="CYP3A-like"/>
    <property type="match status" value="1"/>
</dbReference>
<accession>A0A8W8IL61</accession>
<dbReference type="RefSeq" id="XP_011429711.1">
    <property type="nucleotide sequence ID" value="XM_011431409.4"/>
</dbReference>
<evidence type="ECO:0000313" key="13">
    <source>
        <dbReference type="Proteomes" id="UP000005408"/>
    </source>
</evidence>
<evidence type="ECO:0000313" key="12">
    <source>
        <dbReference type="EnsemblMetazoa" id="G14535.1:cds"/>
    </source>
</evidence>
<evidence type="ECO:0000256" key="5">
    <source>
        <dbReference type="ARBA" id="ARBA00022723"/>
    </source>
</evidence>
<evidence type="ECO:0000256" key="9">
    <source>
        <dbReference type="ARBA" id="ARBA00043906"/>
    </source>
</evidence>
<dbReference type="GeneID" id="105329919"/>
<dbReference type="InterPro" id="IPR002401">
    <property type="entry name" value="Cyt_P450_E_grp-I"/>
</dbReference>
<evidence type="ECO:0000256" key="2">
    <source>
        <dbReference type="ARBA" id="ARBA00004406"/>
    </source>
</evidence>
<keyword evidence="6" id="KW-0492">Microsome</keyword>
<sequence length="516" mass="60355">MITHVLLVVLVICLIYFYRQRKEKMQIFEKMGIPGPKPNFLFGNLLAFWRMPLFKKYQEWYREYGKTFGYFEGPTPVLVTADVELLQQVFVKQFKKFHARKVFPVQVDPDSDENVHMFFARGERWRRLRSIVNPAFSSTKMRTMTPLINHRIDQLLDIVDDHNVNDRSFDSYELFQRLTLDTIADCGFGMNTNALINNDDECIKNCRGVIRDTTKRPILFMLGFIFPALHRLWITIYNFMHFVSFNPVFCLESSMRKIIRNQKKQKPSKSNLLELMLTSEFNPDADEIDVGDVDQRDNVVKRRLLTNEELVAQCLLFLLAGYETTSTTLAYIMYEMSVNPEAQKRLQEEIDELFPENADNPSYDQIQKMEYLDMVWCETLRKYPLASTVVARQCMESCTVNGIDIPKGMLVQANVWSVHYNQEHWVEDTQRFIPERFTEQRKSERHPLAWMPFGSGPRTCVGLRLAQLEGKMTIIRMLKKYSFVPSETQEIPIQCVEGATILPKDGVNVRAVMRSS</sequence>
<keyword evidence="11" id="KW-0503">Monooxygenase</keyword>
<dbReference type="Pfam" id="PF00067">
    <property type="entry name" value="p450"/>
    <property type="match status" value="1"/>
</dbReference>
<evidence type="ECO:0000256" key="4">
    <source>
        <dbReference type="ARBA" id="ARBA00022617"/>
    </source>
</evidence>
<keyword evidence="13" id="KW-1185">Reference proteome</keyword>
<dbReference type="OrthoDB" id="2789670at2759"/>
<dbReference type="GO" id="GO:0008395">
    <property type="term" value="F:steroid hydroxylase activity"/>
    <property type="evidence" value="ECO:0007669"/>
    <property type="project" value="TreeGrafter"/>
</dbReference>
<dbReference type="GO" id="GO:0005506">
    <property type="term" value="F:iron ion binding"/>
    <property type="evidence" value="ECO:0007669"/>
    <property type="project" value="InterPro"/>
</dbReference>
<keyword evidence="4 10" id="KW-0349">Heme</keyword>
<evidence type="ECO:0000256" key="11">
    <source>
        <dbReference type="RuleBase" id="RU000461"/>
    </source>
</evidence>
<comment type="cofactor">
    <cofactor evidence="10">
        <name>heme</name>
        <dbReference type="ChEBI" id="CHEBI:30413"/>
    </cofactor>
</comment>
<dbReference type="EnsemblMetazoa" id="G14535.2">
    <property type="protein sequence ID" value="G14535.2:cds"/>
    <property type="gene ID" value="G14535"/>
</dbReference>
<evidence type="ECO:0000256" key="3">
    <source>
        <dbReference type="ARBA" id="ARBA00010617"/>
    </source>
</evidence>
<protein>
    <submittedName>
        <fullName evidence="12">Uncharacterized protein</fullName>
    </submittedName>
</protein>
<proteinExistence type="inferred from homology"/>
<dbReference type="KEGG" id="crg:105329919"/>
<dbReference type="PANTHER" id="PTHR24302">
    <property type="entry name" value="CYTOCHROME P450 FAMILY 3"/>
    <property type="match status" value="1"/>
</dbReference>
<keyword evidence="8 10" id="KW-0408">Iron</keyword>
<dbReference type="InterPro" id="IPR050705">
    <property type="entry name" value="Cytochrome_P450_3A"/>
</dbReference>
<dbReference type="PROSITE" id="PS00086">
    <property type="entry name" value="CYTOCHROME_P450"/>
    <property type="match status" value="1"/>
</dbReference>
<dbReference type="SMR" id="A0A8W8IL61"/>
<comment type="similarity">
    <text evidence="3 11">Belongs to the cytochrome P450 family.</text>
</comment>
<dbReference type="Gene3D" id="1.10.630.10">
    <property type="entry name" value="Cytochrome P450"/>
    <property type="match status" value="1"/>
</dbReference>
<dbReference type="AlphaFoldDB" id="A0A8W8IL61"/>
<evidence type="ECO:0000256" key="10">
    <source>
        <dbReference type="PIRSR" id="PIRSR602401-1"/>
    </source>
</evidence>
<evidence type="ECO:0000256" key="1">
    <source>
        <dbReference type="ARBA" id="ARBA00004174"/>
    </source>
</evidence>
<comment type="subcellular location">
    <subcellularLocation>
        <location evidence="2">Endoplasmic reticulum membrane</location>
        <topology evidence="2">Peripheral membrane protein</topology>
    </subcellularLocation>
    <subcellularLocation>
        <location evidence="1">Microsome membrane</location>
        <topology evidence="1">Peripheral membrane protein</topology>
    </subcellularLocation>
</comment>
<evidence type="ECO:0000256" key="7">
    <source>
        <dbReference type="ARBA" id="ARBA00023002"/>
    </source>
</evidence>
<dbReference type="PRINTS" id="PR00463">
    <property type="entry name" value="EP450I"/>
</dbReference>
<dbReference type="SUPFAM" id="SSF48264">
    <property type="entry name" value="Cytochrome P450"/>
    <property type="match status" value="1"/>
</dbReference>
<keyword evidence="5 10" id="KW-0479">Metal-binding</keyword>
<dbReference type="FunFam" id="1.10.630.10:FF:000042">
    <property type="entry name" value="Cytochrome P450"/>
    <property type="match status" value="1"/>
</dbReference>
<dbReference type="EnsemblMetazoa" id="G14535.1">
    <property type="protein sequence ID" value="G14535.1:cds"/>
    <property type="gene ID" value="G14535"/>
</dbReference>
<comment type="function">
    <text evidence="9">Cytochromes P450 are a group of heme-thiolate monooxygenases. They oxidize a variety of structurally unrelated compounds, including steroids, fatty acids, and xenobiotics.</text>
</comment>
<organism evidence="12 13">
    <name type="scientific">Magallana gigas</name>
    <name type="common">Pacific oyster</name>
    <name type="synonym">Crassostrea gigas</name>
    <dbReference type="NCBI Taxonomy" id="29159"/>
    <lineage>
        <taxon>Eukaryota</taxon>
        <taxon>Metazoa</taxon>
        <taxon>Spiralia</taxon>
        <taxon>Lophotrochozoa</taxon>
        <taxon>Mollusca</taxon>
        <taxon>Bivalvia</taxon>
        <taxon>Autobranchia</taxon>
        <taxon>Pteriomorphia</taxon>
        <taxon>Ostreida</taxon>
        <taxon>Ostreoidea</taxon>
        <taxon>Ostreidae</taxon>
        <taxon>Magallana</taxon>
    </lineage>
</organism>
<dbReference type="GO" id="GO:0016705">
    <property type="term" value="F:oxidoreductase activity, acting on paired donors, with incorporation or reduction of molecular oxygen"/>
    <property type="evidence" value="ECO:0007669"/>
    <property type="project" value="InterPro"/>
</dbReference>
<keyword evidence="7 11" id="KW-0560">Oxidoreductase</keyword>
<dbReference type="Proteomes" id="UP000005408">
    <property type="component" value="Unassembled WGS sequence"/>
</dbReference>
<dbReference type="InterPro" id="IPR036396">
    <property type="entry name" value="Cyt_P450_sf"/>
</dbReference>
<reference evidence="12" key="1">
    <citation type="submission" date="2022-08" db="UniProtKB">
        <authorList>
            <consortium name="EnsemblMetazoa"/>
        </authorList>
    </citation>
    <scope>IDENTIFICATION</scope>
    <source>
        <strain evidence="12">05x7-T-G4-1.051#20</strain>
    </source>
</reference>
<dbReference type="OMA" id="AYIMYEM"/>
<feature type="binding site" description="axial binding residue" evidence="10">
    <location>
        <position position="460"/>
    </location>
    <ligand>
        <name>heme</name>
        <dbReference type="ChEBI" id="CHEBI:30413"/>
    </ligand>
    <ligandPart>
        <name>Fe</name>
        <dbReference type="ChEBI" id="CHEBI:18248"/>
    </ligandPart>
</feature>
<dbReference type="GO" id="GO:0020037">
    <property type="term" value="F:heme binding"/>
    <property type="evidence" value="ECO:0007669"/>
    <property type="project" value="InterPro"/>
</dbReference>
<dbReference type="PANTHER" id="PTHR24302:SF15">
    <property type="entry name" value="FATTY-ACID PEROXYGENASE"/>
    <property type="match status" value="1"/>
</dbReference>
<dbReference type="InterPro" id="IPR001128">
    <property type="entry name" value="Cyt_P450"/>
</dbReference>
<name>A0A8W8IL61_MAGGI</name>